<feature type="transmembrane region" description="Helical" evidence="1">
    <location>
        <begin position="106"/>
        <end position="128"/>
    </location>
</feature>
<evidence type="ECO:0000259" key="2">
    <source>
        <dbReference type="Pfam" id="PF01757"/>
    </source>
</evidence>
<dbReference type="PANTHER" id="PTHR23028">
    <property type="entry name" value="ACETYLTRANSFERASE"/>
    <property type="match status" value="1"/>
</dbReference>
<feature type="transmembrane region" description="Helical" evidence="1">
    <location>
        <begin position="75"/>
        <end position="94"/>
    </location>
</feature>
<feature type="domain" description="Acyltransferase 3" evidence="2">
    <location>
        <begin position="36"/>
        <end position="341"/>
    </location>
</feature>
<keyword evidence="3" id="KW-0808">Transferase</keyword>
<keyword evidence="1" id="KW-0472">Membrane</keyword>
<name>A0A7C9HM15_9GAMM</name>
<feature type="transmembrane region" description="Helical" evidence="1">
    <location>
        <begin position="38"/>
        <end position="55"/>
    </location>
</feature>
<dbReference type="Proteomes" id="UP000479692">
    <property type="component" value="Unassembled WGS sequence"/>
</dbReference>
<feature type="transmembrane region" description="Helical" evidence="1">
    <location>
        <begin position="179"/>
        <end position="196"/>
    </location>
</feature>
<dbReference type="EMBL" id="WOXT01000002">
    <property type="protein sequence ID" value="MUV14135.1"/>
    <property type="molecule type" value="Genomic_DNA"/>
</dbReference>
<dbReference type="PANTHER" id="PTHR23028:SF53">
    <property type="entry name" value="ACYL_TRANSF_3 DOMAIN-CONTAINING PROTEIN"/>
    <property type="match status" value="1"/>
</dbReference>
<evidence type="ECO:0000256" key="1">
    <source>
        <dbReference type="SAM" id="Phobius"/>
    </source>
</evidence>
<comment type="caution">
    <text evidence="3">The sequence shown here is derived from an EMBL/GenBank/DDBJ whole genome shotgun (WGS) entry which is preliminary data.</text>
</comment>
<proteinExistence type="predicted"/>
<feature type="transmembrane region" description="Helical" evidence="1">
    <location>
        <begin position="224"/>
        <end position="242"/>
    </location>
</feature>
<dbReference type="InterPro" id="IPR050879">
    <property type="entry name" value="Acyltransferase_3"/>
</dbReference>
<organism evidence="3 4">
    <name type="scientific">Noviluteimonas gilva</name>
    <dbReference type="NCBI Taxonomy" id="2682097"/>
    <lineage>
        <taxon>Bacteria</taxon>
        <taxon>Pseudomonadati</taxon>
        <taxon>Pseudomonadota</taxon>
        <taxon>Gammaproteobacteria</taxon>
        <taxon>Lysobacterales</taxon>
        <taxon>Lysobacteraceae</taxon>
        <taxon>Noviluteimonas</taxon>
    </lineage>
</organism>
<keyword evidence="1" id="KW-0812">Transmembrane</keyword>
<keyword evidence="1" id="KW-1133">Transmembrane helix</keyword>
<feature type="transmembrane region" description="Helical" evidence="1">
    <location>
        <begin position="201"/>
        <end position="218"/>
    </location>
</feature>
<keyword evidence="4" id="KW-1185">Reference proteome</keyword>
<sequence>MRATTRTASSTNRGIGVGVAGERTLASAWTSGPNHFNLLRLIAAWLVIYGHAWAITGTPGGDLFARATQVKFAGAIAVDMFFVISGFLIAASLQRNTVRGYLASRALRILPALVVCVALTVFVLGPWMTHSEHYWSAETWRYLWSNATLWRAEFHLPGVFDTLPQTAVNGSLWTLPVEGRLYLLLLGASLVGVLTAKRYLVPWLLVLAGIVGFALWRAPLPDWLLNDLWCVAFFVTGTAAWLWRAHIRLSWMPIVALLIVAALLRGSPWFAAPYFALIAYGTLWLAFAPVPPRLAHHDLSYGLYLYGWPAAQIVQTFSPGPPLHNVLWASVLALALAAASWFLIERPALQFKRRFGTRTPIESPARPTHA</sequence>
<dbReference type="GO" id="GO:0000271">
    <property type="term" value="P:polysaccharide biosynthetic process"/>
    <property type="evidence" value="ECO:0007669"/>
    <property type="project" value="TreeGrafter"/>
</dbReference>
<evidence type="ECO:0000313" key="3">
    <source>
        <dbReference type="EMBL" id="MUV14135.1"/>
    </source>
</evidence>
<accession>A0A7C9HM15</accession>
<reference evidence="3 4" key="1">
    <citation type="submission" date="2019-12" db="EMBL/GenBank/DDBJ databases">
        <authorList>
            <person name="Xu J."/>
        </authorList>
    </citation>
    <scope>NUCLEOTIDE SEQUENCE [LARGE SCALE GENOMIC DNA]</scope>
    <source>
        <strain evidence="3 4">HX-5-24</strain>
    </source>
</reference>
<dbReference type="GO" id="GO:0016747">
    <property type="term" value="F:acyltransferase activity, transferring groups other than amino-acyl groups"/>
    <property type="evidence" value="ECO:0007669"/>
    <property type="project" value="InterPro"/>
</dbReference>
<dbReference type="Pfam" id="PF01757">
    <property type="entry name" value="Acyl_transf_3"/>
    <property type="match status" value="1"/>
</dbReference>
<gene>
    <name evidence="3" type="ORF">GN331_07910</name>
</gene>
<feature type="transmembrane region" description="Helical" evidence="1">
    <location>
        <begin position="272"/>
        <end position="291"/>
    </location>
</feature>
<dbReference type="AlphaFoldDB" id="A0A7C9HM15"/>
<protein>
    <submittedName>
        <fullName evidence="3">Acyltransferase family protein</fullName>
    </submittedName>
</protein>
<evidence type="ECO:0000313" key="4">
    <source>
        <dbReference type="Proteomes" id="UP000479692"/>
    </source>
</evidence>
<keyword evidence="3" id="KW-0012">Acyltransferase</keyword>
<dbReference type="GO" id="GO:0016020">
    <property type="term" value="C:membrane"/>
    <property type="evidence" value="ECO:0007669"/>
    <property type="project" value="TreeGrafter"/>
</dbReference>
<feature type="transmembrane region" description="Helical" evidence="1">
    <location>
        <begin position="326"/>
        <end position="344"/>
    </location>
</feature>
<dbReference type="InterPro" id="IPR002656">
    <property type="entry name" value="Acyl_transf_3_dom"/>
</dbReference>